<dbReference type="Proteomes" id="UP000070544">
    <property type="component" value="Unassembled WGS sequence"/>
</dbReference>
<evidence type="ECO:0000256" key="1">
    <source>
        <dbReference type="SAM" id="MobiDB-lite"/>
    </source>
</evidence>
<feature type="domain" description="Acyl-CoA thioesterase-like N-terminal HotDog" evidence="2">
    <location>
        <begin position="69"/>
        <end position="150"/>
    </location>
</feature>
<protein>
    <recommendedName>
        <fullName evidence="6">Thioesterase/thiol ester dehydrase-isomerase</fullName>
    </recommendedName>
</protein>
<feature type="compositionally biased region" description="Polar residues" evidence="1">
    <location>
        <begin position="392"/>
        <end position="404"/>
    </location>
</feature>
<evidence type="ECO:0008006" key="6">
    <source>
        <dbReference type="Google" id="ProtNLM"/>
    </source>
</evidence>
<evidence type="ECO:0000259" key="2">
    <source>
        <dbReference type="Pfam" id="PF13622"/>
    </source>
</evidence>
<dbReference type="Gene3D" id="2.40.160.210">
    <property type="entry name" value="Acyl-CoA thioesterase, double hotdog domain"/>
    <property type="match status" value="2"/>
</dbReference>
<sequence>MEAHSPPEHRDGATNQGAAPLVSDRRGGPFARALEMKFRKGITLNSFPELGGDQVTACWEGWIDDQFLTGIAPFGGYVLGIALHAARLEVRRRGIERRFPEPVSLSANLLEAGRSDAFLAVVTPVRIGGRFAVFDVAIRQAPLPKASAAGSTTWITLLTAKITMSDIASERGTTTILSDDGKTPVDHPFLPSALHSPPGATRFGLGLPRLADALPLEPKTMWKGHYKSPRTGKFFHQFFDVRHQKYEEEDIVDLPMGAEWCKWVRWNSGDVQDIPSMAFWGDMSMSPIIINHIFGPKSQGRERQWSPTMDFALQIRRLPSPDMEWVLVRSKAPYLTNGRKCLDIEMWDEQGNLLAITRQMQGTVVVSAQRQARTVEANAAGLQSLKTKRSNGDTGSGSSVPAKI</sequence>
<evidence type="ECO:0000313" key="5">
    <source>
        <dbReference type="Proteomes" id="UP000070544"/>
    </source>
</evidence>
<feature type="region of interest" description="Disordered" evidence="1">
    <location>
        <begin position="383"/>
        <end position="404"/>
    </location>
</feature>
<dbReference type="OMA" id="HASKDWA"/>
<dbReference type="AlphaFoldDB" id="A0A139AG48"/>
<dbReference type="InterPro" id="IPR042171">
    <property type="entry name" value="Acyl-CoA_hotdog"/>
</dbReference>
<keyword evidence="5" id="KW-1185">Reference proteome</keyword>
<dbReference type="Pfam" id="PF13622">
    <property type="entry name" value="4HBT_3"/>
    <property type="match status" value="1"/>
</dbReference>
<evidence type="ECO:0000313" key="4">
    <source>
        <dbReference type="EMBL" id="KXS15781.1"/>
    </source>
</evidence>
<accession>A0A139AG48</accession>
<dbReference type="PANTHER" id="PTHR38110:SF1">
    <property type="entry name" value="THIOESTERASE DOMAIN-CONTAINING PROTEIN"/>
    <property type="match status" value="1"/>
</dbReference>
<dbReference type="SUPFAM" id="SSF54637">
    <property type="entry name" value="Thioesterase/thiol ester dehydrase-isomerase"/>
    <property type="match status" value="2"/>
</dbReference>
<dbReference type="InterPro" id="IPR052389">
    <property type="entry name" value="Sec_Metab_Biosynth-Assoc"/>
</dbReference>
<gene>
    <name evidence="4" type="ORF">M427DRAFT_155236</name>
</gene>
<feature type="region of interest" description="Disordered" evidence="1">
    <location>
        <begin position="1"/>
        <end position="25"/>
    </location>
</feature>
<dbReference type="InterPro" id="IPR029069">
    <property type="entry name" value="HotDog_dom_sf"/>
</dbReference>
<feature type="domain" description="Acyl-CoA thioesterase-like C-terminal" evidence="3">
    <location>
        <begin position="233"/>
        <end position="359"/>
    </location>
</feature>
<evidence type="ECO:0000259" key="3">
    <source>
        <dbReference type="Pfam" id="PF20789"/>
    </source>
</evidence>
<organism evidence="4 5">
    <name type="scientific">Gonapodya prolifera (strain JEL478)</name>
    <name type="common">Monoblepharis prolifera</name>
    <dbReference type="NCBI Taxonomy" id="1344416"/>
    <lineage>
        <taxon>Eukaryota</taxon>
        <taxon>Fungi</taxon>
        <taxon>Fungi incertae sedis</taxon>
        <taxon>Chytridiomycota</taxon>
        <taxon>Chytridiomycota incertae sedis</taxon>
        <taxon>Monoblepharidomycetes</taxon>
        <taxon>Monoblepharidales</taxon>
        <taxon>Gonapodyaceae</taxon>
        <taxon>Gonapodya</taxon>
    </lineage>
</organism>
<feature type="compositionally biased region" description="Basic and acidic residues" evidence="1">
    <location>
        <begin position="1"/>
        <end position="12"/>
    </location>
</feature>
<dbReference type="OrthoDB" id="2133080at2759"/>
<dbReference type="STRING" id="1344416.A0A139AG48"/>
<dbReference type="PANTHER" id="PTHR38110">
    <property type="entry name" value="CHROMOSOME 23, WHOLE GENOME SHOTGUN SEQUENCE"/>
    <property type="match status" value="1"/>
</dbReference>
<dbReference type="EMBL" id="KQ965760">
    <property type="protein sequence ID" value="KXS15781.1"/>
    <property type="molecule type" value="Genomic_DNA"/>
</dbReference>
<dbReference type="Pfam" id="PF20789">
    <property type="entry name" value="4HBT_3C"/>
    <property type="match status" value="1"/>
</dbReference>
<proteinExistence type="predicted"/>
<reference evidence="4 5" key="1">
    <citation type="journal article" date="2015" name="Genome Biol. Evol.">
        <title>Phylogenomic analyses indicate that early fungi evolved digesting cell walls of algal ancestors of land plants.</title>
        <authorList>
            <person name="Chang Y."/>
            <person name="Wang S."/>
            <person name="Sekimoto S."/>
            <person name="Aerts A.L."/>
            <person name="Choi C."/>
            <person name="Clum A."/>
            <person name="LaButti K.M."/>
            <person name="Lindquist E.A."/>
            <person name="Yee Ngan C."/>
            <person name="Ohm R.A."/>
            <person name="Salamov A.A."/>
            <person name="Grigoriev I.V."/>
            <person name="Spatafora J.W."/>
            <person name="Berbee M.L."/>
        </authorList>
    </citation>
    <scope>NUCLEOTIDE SEQUENCE [LARGE SCALE GENOMIC DNA]</scope>
    <source>
        <strain evidence="4 5">JEL478</strain>
    </source>
</reference>
<dbReference type="InterPro" id="IPR049449">
    <property type="entry name" value="TesB_ACOT8-like_N"/>
</dbReference>
<name>A0A139AG48_GONPJ</name>
<dbReference type="InterPro" id="IPR049450">
    <property type="entry name" value="ACOT8-like_C"/>
</dbReference>